<dbReference type="PANTHER" id="PTHR48077">
    <property type="entry name" value="TRYPTOPHAN SYNTHASE-RELATED"/>
    <property type="match status" value="1"/>
</dbReference>
<protein>
    <recommendedName>
        <fullName evidence="5">Tryptophan synthase beta chain-like PALP domain-containing protein</fullName>
    </recommendedName>
</protein>
<dbReference type="InterPro" id="IPR036052">
    <property type="entry name" value="TrpB-like_PALP_sf"/>
</dbReference>
<dbReference type="InterPro" id="IPR006653">
    <property type="entry name" value="Trp_synth_b_CS"/>
</dbReference>
<evidence type="ECO:0000256" key="1">
    <source>
        <dbReference type="ARBA" id="ARBA00001933"/>
    </source>
</evidence>
<dbReference type="GeneID" id="25918150"/>
<dbReference type="PROSITE" id="PS00168">
    <property type="entry name" value="TRP_SYNTHASE_BETA"/>
    <property type="match status" value="1"/>
</dbReference>
<gene>
    <name evidence="3" type="ORF">SARC_17646</name>
</gene>
<organism evidence="3 4">
    <name type="scientific">Sphaeroforma arctica JP610</name>
    <dbReference type="NCBI Taxonomy" id="667725"/>
    <lineage>
        <taxon>Eukaryota</taxon>
        <taxon>Ichthyosporea</taxon>
        <taxon>Ichthyophonida</taxon>
        <taxon>Sphaeroforma</taxon>
    </lineage>
</organism>
<dbReference type="Proteomes" id="UP000054560">
    <property type="component" value="Unassembled WGS sequence"/>
</dbReference>
<reference evidence="3 4" key="1">
    <citation type="submission" date="2011-02" db="EMBL/GenBank/DDBJ databases">
        <title>The Genome Sequence of Sphaeroforma arctica JP610.</title>
        <authorList>
            <consortium name="The Broad Institute Genome Sequencing Platform"/>
            <person name="Russ C."/>
            <person name="Cuomo C."/>
            <person name="Young S.K."/>
            <person name="Zeng Q."/>
            <person name="Gargeya S."/>
            <person name="Alvarado L."/>
            <person name="Berlin A."/>
            <person name="Chapman S.B."/>
            <person name="Chen Z."/>
            <person name="Freedman E."/>
            <person name="Gellesch M."/>
            <person name="Goldberg J."/>
            <person name="Griggs A."/>
            <person name="Gujja S."/>
            <person name="Heilman E."/>
            <person name="Heiman D."/>
            <person name="Howarth C."/>
            <person name="Mehta T."/>
            <person name="Neiman D."/>
            <person name="Pearson M."/>
            <person name="Roberts A."/>
            <person name="Saif S."/>
            <person name="Shea T."/>
            <person name="Shenoy N."/>
            <person name="Sisk P."/>
            <person name="Stolte C."/>
            <person name="Sykes S."/>
            <person name="White J."/>
            <person name="Yandava C."/>
            <person name="Burger G."/>
            <person name="Gray M.W."/>
            <person name="Holland P.W.H."/>
            <person name="King N."/>
            <person name="Lang F.B.F."/>
            <person name="Roger A.J."/>
            <person name="Ruiz-Trillo I."/>
            <person name="Haas B."/>
            <person name="Nusbaum C."/>
            <person name="Birren B."/>
        </authorList>
    </citation>
    <scope>NUCLEOTIDE SEQUENCE [LARGE SCALE GENOMIC DNA]</scope>
    <source>
        <strain evidence="3 4">JP610</strain>
    </source>
</reference>
<name>A0A0L0EZK1_9EUKA</name>
<dbReference type="STRING" id="667725.A0A0L0EZK1"/>
<dbReference type="InterPro" id="IPR023026">
    <property type="entry name" value="Trp_synth_beta/beta-like"/>
</dbReference>
<dbReference type="PANTHER" id="PTHR48077:SF3">
    <property type="entry name" value="TRYPTOPHAN SYNTHASE"/>
    <property type="match status" value="1"/>
</dbReference>
<comment type="cofactor">
    <cofactor evidence="1">
        <name>pyridoxal 5'-phosphate</name>
        <dbReference type="ChEBI" id="CHEBI:597326"/>
    </cofactor>
</comment>
<proteinExistence type="predicted"/>
<dbReference type="SUPFAM" id="SSF53686">
    <property type="entry name" value="Tryptophan synthase beta subunit-like PLP-dependent enzymes"/>
    <property type="match status" value="1"/>
</dbReference>
<feature type="non-terminal residue" evidence="3">
    <location>
        <position position="1"/>
    </location>
</feature>
<dbReference type="AlphaFoldDB" id="A0A0L0EZK1"/>
<evidence type="ECO:0000256" key="2">
    <source>
        <dbReference type="ARBA" id="ARBA00022898"/>
    </source>
</evidence>
<dbReference type="GO" id="GO:0005737">
    <property type="term" value="C:cytoplasm"/>
    <property type="evidence" value="ECO:0007669"/>
    <property type="project" value="TreeGrafter"/>
</dbReference>
<dbReference type="eggNOG" id="KOG1395">
    <property type="taxonomic scope" value="Eukaryota"/>
</dbReference>
<keyword evidence="2" id="KW-0663">Pyridoxal phosphate</keyword>
<evidence type="ECO:0000313" key="3">
    <source>
        <dbReference type="EMBL" id="KNC69831.1"/>
    </source>
</evidence>
<dbReference type="EMBL" id="KQ253137">
    <property type="protein sequence ID" value="KNC69831.1"/>
    <property type="molecule type" value="Genomic_DNA"/>
</dbReference>
<evidence type="ECO:0008006" key="5">
    <source>
        <dbReference type="Google" id="ProtNLM"/>
    </source>
</evidence>
<dbReference type="OrthoDB" id="5595458at2759"/>
<dbReference type="RefSeq" id="XP_014143733.1">
    <property type="nucleotide sequence ID" value="XM_014288258.1"/>
</dbReference>
<evidence type="ECO:0000313" key="4">
    <source>
        <dbReference type="Proteomes" id="UP000054560"/>
    </source>
</evidence>
<accession>A0A0L0EZK1</accession>
<dbReference type="GO" id="GO:0004834">
    <property type="term" value="F:tryptophan synthase activity"/>
    <property type="evidence" value="ECO:0007669"/>
    <property type="project" value="InterPro"/>
</dbReference>
<keyword evidence="4" id="KW-1185">Reference proteome</keyword>
<sequence>SSCHVAEGLTKYAGGARIWLKREDLNHTGAHKINNAIGQALIAKRIGRRV</sequence>
<dbReference type="Gene3D" id="3.40.50.1100">
    <property type="match status" value="2"/>
</dbReference>